<protein>
    <recommendedName>
        <fullName evidence="5">Peptidase C-terminal archaeal/bacterial domain-containing protein</fullName>
    </recommendedName>
</protein>
<sequence>MKRILAITLAIVTLCSIPSIVSAADTGTAPRAAGGQLTSGVSTTGRIDGDSDERWTINVPSGSRTLTIRLDGNGEQLDLLGRAGAEPSWFLHDIKTDTADGVAVVTVDAPAAGPWYLTVSGRFLFEPHSYVITATVSDGPVPTTTATSTTSPTTTAPTTTSTTPTTPPDRSVVVDRDCADGTFVQTVEDFRVPSQFTDISDLVNGYSAAGYMNFINGVLSRRYPTGKRIVDLGGGQAAVDRWLWRKDTAAQVLGQLSMVVHEIGHQIDKSNPENKYFVTRTRNGADLVLTAPGMHGKGTTSTSPMFSMARSLLLADAENRKRPPAERGTITTSREFGSGSHGSDRTYAETYLNGDPSDTRFDSGDQGFNMLVEEWNQYINSMAVTYYLRGDTSTRTSDRHALLTFLWWIERYLAKIRTEHPDQHTYLTSNPSWRTTLLTLWGRSWRYLNTSVPGMEPDTAYLTELVRQPHLLTEIQRLRGANGCGTPTELFP</sequence>
<evidence type="ECO:0000256" key="2">
    <source>
        <dbReference type="SAM" id="SignalP"/>
    </source>
</evidence>
<feature type="region of interest" description="Disordered" evidence="1">
    <location>
        <begin position="319"/>
        <end position="345"/>
    </location>
</feature>
<keyword evidence="4" id="KW-1185">Reference proteome</keyword>
<accession>A0ABP3EEY9</accession>
<feature type="compositionally biased region" description="Polar residues" evidence="1">
    <location>
        <begin position="36"/>
        <end position="45"/>
    </location>
</feature>
<feature type="signal peptide" evidence="2">
    <location>
        <begin position="1"/>
        <end position="23"/>
    </location>
</feature>
<feature type="region of interest" description="Disordered" evidence="1">
    <location>
        <begin position="28"/>
        <end position="58"/>
    </location>
</feature>
<reference evidence="4" key="1">
    <citation type="journal article" date="2019" name="Int. J. Syst. Evol. Microbiol.">
        <title>The Global Catalogue of Microorganisms (GCM) 10K type strain sequencing project: providing services to taxonomists for standard genome sequencing and annotation.</title>
        <authorList>
            <consortium name="The Broad Institute Genomics Platform"/>
            <consortium name="The Broad Institute Genome Sequencing Center for Infectious Disease"/>
            <person name="Wu L."/>
            <person name="Ma J."/>
        </authorList>
    </citation>
    <scope>NUCLEOTIDE SEQUENCE [LARGE SCALE GENOMIC DNA]</scope>
    <source>
        <strain evidence="4">JCM 3380</strain>
    </source>
</reference>
<dbReference type="Proteomes" id="UP001500416">
    <property type="component" value="Unassembled WGS sequence"/>
</dbReference>
<evidence type="ECO:0000313" key="4">
    <source>
        <dbReference type="Proteomes" id="UP001500416"/>
    </source>
</evidence>
<evidence type="ECO:0000313" key="3">
    <source>
        <dbReference type="EMBL" id="GAA0259022.1"/>
    </source>
</evidence>
<keyword evidence="2" id="KW-0732">Signal</keyword>
<dbReference type="EMBL" id="BAAABU010000028">
    <property type="protein sequence ID" value="GAA0259022.1"/>
    <property type="molecule type" value="Genomic_DNA"/>
</dbReference>
<feature type="region of interest" description="Disordered" evidence="1">
    <location>
        <begin position="139"/>
        <end position="169"/>
    </location>
</feature>
<proteinExistence type="predicted"/>
<organism evidence="3 4">
    <name type="scientific">Saccharothrix mutabilis subsp. mutabilis</name>
    <dbReference type="NCBI Taxonomy" id="66855"/>
    <lineage>
        <taxon>Bacteria</taxon>
        <taxon>Bacillati</taxon>
        <taxon>Actinomycetota</taxon>
        <taxon>Actinomycetes</taxon>
        <taxon>Pseudonocardiales</taxon>
        <taxon>Pseudonocardiaceae</taxon>
        <taxon>Saccharothrix</taxon>
    </lineage>
</organism>
<gene>
    <name evidence="3" type="ORF">GCM10010492_70010</name>
</gene>
<evidence type="ECO:0008006" key="5">
    <source>
        <dbReference type="Google" id="ProtNLM"/>
    </source>
</evidence>
<dbReference type="Gene3D" id="2.60.120.380">
    <property type="match status" value="1"/>
</dbReference>
<evidence type="ECO:0000256" key="1">
    <source>
        <dbReference type="SAM" id="MobiDB-lite"/>
    </source>
</evidence>
<name>A0ABP3EEY9_9PSEU</name>
<comment type="caution">
    <text evidence="3">The sequence shown here is derived from an EMBL/GenBank/DDBJ whole genome shotgun (WGS) entry which is preliminary data.</text>
</comment>
<feature type="compositionally biased region" description="Low complexity" evidence="1">
    <location>
        <begin position="142"/>
        <end position="164"/>
    </location>
</feature>
<feature type="chain" id="PRO_5045864658" description="Peptidase C-terminal archaeal/bacterial domain-containing protein" evidence="2">
    <location>
        <begin position="24"/>
        <end position="492"/>
    </location>
</feature>